<feature type="domain" description="Integrase catalytic" evidence="2">
    <location>
        <begin position="3642"/>
        <end position="3829"/>
    </location>
</feature>
<dbReference type="InterPro" id="IPR001878">
    <property type="entry name" value="Znf_CCHC"/>
</dbReference>
<dbReference type="InterPro" id="IPR036397">
    <property type="entry name" value="RNaseH_sf"/>
</dbReference>
<dbReference type="InterPro" id="IPR043502">
    <property type="entry name" value="DNA/RNA_pol_sf"/>
</dbReference>
<proteinExistence type="predicted"/>
<dbReference type="GO" id="GO:0003676">
    <property type="term" value="F:nucleic acid binding"/>
    <property type="evidence" value="ECO:0007669"/>
    <property type="project" value="InterPro"/>
</dbReference>
<dbReference type="SMART" id="SM00343">
    <property type="entry name" value="ZnF_C2HC"/>
    <property type="match status" value="2"/>
</dbReference>
<evidence type="ECO:0000313" key="4">
    <source>
        <dbReference type="Proteomes" id="UP001174136"/>
    </source>
</evidence>
<dbReference type="InterPro" id="IPR043128">
    <property type="entry name" value="Rev_trsase/Diguanyl_cyclase"/>
</dbReference>
<dbReference type="GO" id="GO:0015074">
    <property type="term" value="P:DNA integration"/>
    <property type="evidence" value="ECO:0007669"/>
    <property type="project" value="InterPro"/>
</dbReference>
<feature type="compositionally biased region" description="Low complexity" evidence="1">
    <location>
        <begin position="166"/>
        <end position="181"/>
    </location>
</feature>
<evidence type="ECO:0000256" key="1">
    <source>
        <dbReference type="SAM" id="MobiDB-lite"/>
    </source>
</evidence>
<sequence>MDENEAQSQAQPSEPTEAENQSKEDKNQTNVQMENPAAVLKKRAIKMTPKAYLEKLDKLQKERKSKLNKATNLQKHILGLMNAGESKHKVQCEFMKYIHVIREATGAHDALLSILPSEDKERHITWFKAKMLNVNDFIEEVNAWTSPMMSESVEGVTEEVHRSHSRSGSSRSSRSSTSSARRQAEAERAALAIQAAALKEKHAVEEEEEKLRKKKEMIELNAQLAAADAKIAVLKSPSHSVSLEPSDGMEQYFERGTSVQQSSITLNPSLPEQHQQQPLLLQQQQPLLSQQQQPLLSQQQQPLLLQQQQPLLSQQQQPLLSQQQQPLLLQQQQPLLSQQQQPLLLQQQQPLLSQQQQPLLLQQQQPLLSQQQQPLLLQQQQPLLSQQQQPLLLQQQQPLLLQQQSPSQQPSAIRQRIFWNEAQDNSRHMNPPVQFTNRPDSSAQSNIETAAICDLLHRQNEITALLVEQQTSHLLPPREVPCFEGDPLQFRSFVRAFVHCVERNTRNKGDCLYFLEKYTKGQPKDLVRSCQHMAPDRGYERAKYLLEQHFGDEYKISAAYMEKVLSWSLVKTEDIKSLQAYSLFLRECCNAMENVQYMDELNVPANMKTIISKLPFKLREHWRASACAIMERQHRRPNFTDIVAFVERQVRIVSDPVFGDIQYAPPNTGSRPVIRVKAQSKPKFKGDSFATITTVETPAVENQTSSKPAPKPTNASAHNTTTCVCCSKDHTLNRCPQFATQTHRDKVTLIRQRGVCFGCLCVGHLSRNCDKRLICKVCSQKHPSVLHRERASNPDNPKKPVVSNAPISLQTCGQTGAGSNAGILPILPVQVKSSKGDKIIKTYAFLDPGSTDTFCSESLMKRLKLNGRKAKISLLTMGPKTSVSSYMLTDLEIASLTGEQFYELPKVYTQKRMPVSPNNIIKEEELAKWPYMEGVVLPRIQADVELLIGTNASKMLEPWEVVNSHGNGPHAIKTLLGWVVNGPLSGHDEEQSERSHPAVNVNRISISKLEELLHNQYNHDFNERSSEDKEELSRDDLKFMEIMTESCKLQDSHYTFALPFKRKDVSLPNNQCVAKQRILGLKRRFGRDEKFHREYTNFLGDVISKGYAELVPEHEIERSDGKVWYIPHHGVYHPKKGTLRVVFDCGAGYRGKSLNKELLQGPYLTSTLLGVLTRFRKEPVALMTDVKAMFHQVNVAQKDRDFLRFLWWPDGDVSQELVEYRMAVHLFGAVSSPSCACHALRKIAEDHRDSFPAGVIDTVSRNFYMDDCLKSLPSEEAAVKMVKDLTDICQKGGFHLTKWISNNRGVLLSIPEEDRSKNLHELDLDRDQLPVERALGLHWCVETDTFKFKLALKEQPHTRRGILSTVSSIYDPLGFLAPLTLPAKLMLQDMCRRNYGWDDEIHPALKQQWAKWLRDLEGVKAFEVERCLKPVDFGETICGQLHHFSDASESGYGTVTYLKIWDNSNKCHDLDIVADDPEVKKELVTNAVVVIAPSATHQLITYFSDWKKLKRSVAWILKLKTTLLEMSRKRNQLSHEAADKVEQEMKGWKAAHGNQSLTPDDLMRAETAIIYFAQQQRYPEELAALNSGKGEIKRESSIYKLDPIVKDGLLRVGGRLSRAAISEEFKHPVILAKDLHIATLILKNIHEQLGHGGRNHVLSRLRIKYWITSANAAARKILSDCVICRRHRGKLGEQKMSDLPLERIVADLPPFTNVGVDYFGPFEIKRGRSFEKRYGVLFTCMASRAVHLEVAYSLNTDSCINAIRRFVCRRGPISHLRSDNGTNFIGAKRELKDALAALNHSKIQSAFLEDGMQWSFNPPAASHHGGAWERIIRMIRQILTSVLHQQTLNDESFHTVLCEVEAILNDRPITKISGDHNDLEALTPNHILTMKGVPVLPPGLFETSDLYLRRRWRQVQYLSDLFWKRWLREYLPLLQERQRWAKERRSLVPGDIVLIADPSAPRGSWLLGRVLETYPDRRGLVRSARVKTKTSTLDRPAYLEKLDKLQKERKSKLNKATNLQKHILGLMNAGESKHKVQCEFMKYIHVIREATGAHDALLSILPSEDKERHITWFKAKMLNVNDFIEEVNAWTSPMMSESVEGVTEEVHRSHSRSGSSRSSRSSTSSARRQAEAERAALAIQAAALKEKHAVEEEEEKLRKKKEMIELNAQLAAADAKIAVLKSPSHSVSLEPSDGMEQYFERGTSVQQSSITLNPSLPEQHQQQPLLLQQQQPLLSQQQQPLLSQQQQPLLLQQQQPLLSQQQQPLLSQQQQPLLLQQQQPLLSQQQQPLLLQQQQPLLSQQQQPLLLQQQQPLLSQQQQPLLLQQQQPLLSQQQQPLLLQQQQPLLLQQQSPSQQPSAIRQRIFWNEAQDNSRHMNPPVQFTNRPDSSAQSNIETAAICDLLHRQNEITALLVEQQTSHLLPPREVPCFEGDPLQFRSFVRAFVHCVERNTRNKGDCLYFLEKYTKGQPKDLVRSCQHMAPDRGYERAKYLLEQHFGDEYKISAAYMEKVLSWSLVKTEDIKSLQAYSLFLRECCNAMENVQYMDELNVPANMKTIISKLPFKLREHWRASACAIMERQHRRPNFTDIVAFVERQVRIVSDPVFGDIQYAPPNTGSRPVIRVKAQSKPKFKGDSFATITTVETPAVENQTSSKPAPKPTNASAHNTTTCVCCSKDHTLNRCPQFATQTHRDKVTLIRQRGVCFGCLCVGHLSRNCDKRLICKVCSQKHPSVLHRERASNPDNPKKPVVSNAPISLQTCGQTGAGSNAGILPILPVQVKSSKGDKIIKTYAFLDPGSTDTFCSESLMKRLKLNGRKAKISLLTMGPKTSVSSYMLTDLEIASLTGEQFYELPKVYTQKRMPVSPNNIIKEEELAKWPYMEGVVLPRIQADVELLIGTNASKMLEPWEVVNSHGNGPHAIKTLLGWVVNGPLSGHDEEQSERSHPAVNVNRISISKLEELLHNQYNHDFNERSSEDKEELSRDDLKFMEIMTESCKLQDSHYTFALPFKRKDVSLPNNQCVAKQRILGLKRRFGRDEKFHREYTNFLGDVISKGYAELVPEHEIERSDGKVWYIPHHGVYHPKKGTLRVVFDCGAGYRGKSLNKELLQGPYLTSTLLGVLTRFRKEPVALMTDVKAMFHQVNVAQKDRDFLRFLWWPDGDVSQELVEYRMAVHLFGAVSSPSCACHALRKIAEDHRDSFPAGVIDTVSRNFYMDDCLKSLPSEEAAVKMVKDLTDICQKGGFHLTKWISNNRGVLLSIPEEDRSKNLHELDLDRDQLPVERALGLHWCVETDTFKFKLALKEQPHTRRGILSTVSSIYDPLGFLAPLTLPAKLMLQDMCRRNYGWDDEIHPALKQQWAKWLRDLEGVKAFEVERCLKPVDFGETICGQLHHFSDASENEEWPDSPLEDLDIVADDPEVKKELVTNAVVVIAPSATHQLITYFSDWKKLKRSVAWILKLKTTLLEMSRKRNQLSHEAADKVEQEMKGWKAAHGNQSLTPDDLMRAETAIIYFAQQQRYPEELAALNSGKGEIKRESSIYKLDPIVKDGLLRVGGRLSRAAISEEFKHPVILAKDLHIATLILKNIHEQLGHGGRNHVLSRLRIKYWITSANAAARKILSDCVICRRHRGKLGEQKMSDLPLERIVADLPPFTNVGVDYFGPFEIKRGRSFEKRYGVLFTCMASRAVHLEVAYSLNTDSCINAIRRFVCRRGPISHLRSDNGTNFIGAKRELKDALAALNHSKIQSAFLEDGMQWSFNPPAASHHGGAWERIIRMIRQILTSVLHQQTLNDESFHTVLCEVEAILNDRPITKISGDHNDLEALTPNHILTMKGVPVLPPGLFETSDLYLRRRWRQVQYLSDLFWKRWLREYLPLLQERQRWAKERRSLVPGDIVLIADPSAPRGSWLLGRVLETYPDRRGLVRSARVKTKTSTLDRPVTKLCLLQEAGASDL</sequence>
<dbReference type="Gene3D" id="3.30.70.270">
    <property type="match status" value="2"/>
</dbReference>
<feature type="compositionally biased region" description="Low complexity" evidence="1">
    <location>
        <begin position="2112"/>
        <end position="2127"/>
    </location>
</feature>
<dbReference type="Proteomes" id="UP001174136">
    <property type="component" value="Unassembled WGS sequence"/>
</dbReference>
<dbReference type="SUPFAM" id="SSF53098">
    <property type="entry name" value="Ribonuclease H-like"/>
    <property type="match status" value="2"/>
</dbReference>
<dbReference type="PANTHER" id="PTHR47331">
    <property type="entry name" value="PHD-TYPE DOMAIN-CONTAINING PROTEIN"/>
    <property type="match status" value="1"/>
</dbReference>
<dbReference type="SUPFAM" id="SSF56672">
    <property type="entry name" value="DNA/RNA polymerases"/>
    <property type="match status" value="2"/>
</dbReference>
<dbReference type="PROSITE" id="PS50994">
    <property type="entry name" value="INTEGRASE"/>
    <property type="match status" value="2"/>
</dbReference>
<dbReference type="GO" id="GO:0008270">
    <property type="term" value="F:zinc ion binding"/>
    <property type="evidence" value="ECO:0007669"/>
    <property type="project" value="InterPro"/>
</dbReference>
<feature type="region of interest" description="Disordered" evidence="1">
    <location>
        <begin position="2100"/>
        <end position="2132"/>
    </location>
</feature>
<dbReference type="Pfam" id="PF05380">
    <property type="entry name" value="Peptidase_A17"/>
    <property type="match status" value="2"/>
</dbReference>
<dbReference type="EMBL" id="JAOPHQ010004428">
    <property type="protein sequence ID" value="KAK0139337.1"/>
    <property type="molecule type" value="Genomic_DNA"/>
</dbReference>
<dbReference type="InterPro" id="IPR001584">
    <property type="entry name" value="Integrase_cat-core"/>
</dbReference>
<comment type="caution">
    <text evidence="3">The sequence shown here is derived from an EMBL/GenBank/DDBJ whole genome shotgun (WGS) entry which is preliminary data.</text>
</comment>
<gene>
    <name evidence="3" type="ORF">N1851_024027</name>
</gene>
<evidence type="ECO:0000313" key="3">
    <source>
        <dbReference type="EMBL" id="KAK0139337.1"/>
    </source>
</evidence>
<feature type="domain" description="Integrase catalytic" evidence="2">
    <location>
        <begin position="1705"/>
        <end position="1892"/>
    </location>
</feature>
<dbReference type="Gene3D" id="3.30.420.10">
    <property type="entry name" value="Ribonuclease H-like superfamily/Ribonuclease H"/>
    <property type="match status" value="2"/>
</dbReference>
<dbReference type="InterPro" id="IPR008042">
    <property type="entry name" value="Retrotrans_Pao"/>
</dbReference>
<dbReference type="InterPro" id="IPR040676">
    <property type="entry name" value="DUF5641"/>
</dbReference>
<dbReference type="InterPro" id="IPR012337">
    <property type="entry name" value="RNaseH-like_sf"/>
</dbReference>
<dbReference type="CDD" id="cd01644">
    <property type="entry name" value="RT_pepA17"/>
    <property type="match status" value="2"/>
</dbReference>
<accession>A0AA47MFW7</accession>
<organism evidence="3 4">
    <name type="scientific">Merluccius polli</name>
    <name type="common">Benguela hake</name>
    <name type="synonym">Merluccius cadenati</name>
    <dbReference type="NCBI Taxonomy" id="89951"/>
    <lineage>
        <taxon>Eukaryota</taxon>
        <taxon>Metazoa</taxon>
        <taxon>Chordata</taxon>
        <taxon>Craniata</taxon>
        <taxon>Vertebrata</taxon>
        <taxon>Euteleostomi</taxon>
        <taxon>Actinopterygii</taxon>
        <taxon>Neopterygii</taxon>
        <taxon>Teleostei</taxon>
        <taxon>Neoteleostei</taxon>
        <taxon>Acanthomorphata</taxon>
        <taxon>Zeiogadaria</taxon>
        <taxon>Gadariae</taxon>
        <taxon>Gadiformes</taxon>
        <taxon>Gadoidei</taxon>
        <taxon>Merlucciidae</taxon>
        <taxon>Merluccius</taxon>
    </lineage>
</organism>
<feature type="compositionally biased region" description="Polar residues" evidence="1">
    <location>
        <begin position="1"/>
        <end position="14"/>
    </location>
</feature>
<keyword evidence="4" id="KW-1185">Reference proteome</keyword>
<feature type="region of interest" description="Disordered" evidence="1">
    <location>
        <begin position="1"/>
        <end position="39"/>
    </location>
</feature>
<reference evidence="3" key="1">
    <citation type="journal article" date="2023" name="Front. Mar. Sci.">
        <title>A new Merluccius polli reference genome to investigate the effects of global change in West African waters.</title>
        <authorList>
            <person name="Mateo J.L."/>
            <person name="Blanco-Fernandez C."/>
            <person name="Garcia-Vazquez E."/>
            <person name="Machado-Schiaffino G."/>
        </authorList>
    </citation>
    <scope>NUCLEOTIDE SEQUENCE</scope>
    <source>
        <strain evidence="3">C29</strain>
        <tissue evidence="3">Fin</tissue>
    </source>
</reference>
<name>A0AA47MFW7_MERPO</name>
<dbReference type="Gene3D" id="3.10.10.10">
    <property type="entry name" value="HIV Type 1 Reverse Transcriptase, subunit A, domain 1"/>
    <property type="match status" value="2"/>
</dbReference>
<dbReference type="PANTHER" id="PTHR47331:SF3">
    <property type="match status" value="1"/>
</dbReference>
<feature type="region of interest" description="Disordered" evidence="1">
    <location>
        <begin position="154"/>
        <end position="186"/>
    </location>
</feature>
<evidence type="ECO:0000259" key="2">
    <source>
        <dbReference type="PROSITE" id="PS50994"/>
    </source>
</evidence>
<dbReference type="Pfam" id="PF18701">
    <property type="entry name" value="DUF5641"/>
    <property type="match status" value="2"/>
</dbReference>
<dbReference type="Pfam" id="PF17921">
    <property type="entry name" value="Integrase_H2C2"/>
    <property type="match status" value="2"/>
</dbReference>
<protein>
    <recommendedName>
        <fullName evidence="2">Integrase catalytic domain-containing protein</fullName>
    </recommendedName>
</protein>
<dbReference type="InterPro" id="IPR041588">
    <property type="entry name" value="Integrase_H2C2"/>
</dbReference>